<dbReference type="AlphaFoldDB" id="A0A420IFE9"/>
<feature type="region of interest" description="Disordered" evidence="2">
    <location>
        <begin position="1"/>
        <end position="20"/>
    </location>
</feature>
<evidence type="ECO:0000259" key="3">
    <source>
        <dbReference type="SMART" id="SM01117"/>
    </source>
</evidence>
<gene>
    <name evidence="4" type="ORF">GcM1_245164</name>
</gene>
<reference evidence="4 5" key="1">
    <citation type="journal article" date="2018" name="BMC Genomics">
        <title>Comparative genome analyses reveal sequence features reflecting distinct modes of host-adaptation between dicot and monocot powdery mildew.</title>
        <authorList>
            <person name="Wu Y."/>
            <person name="Ma X."/>
            <person name="Pan Z."/>
            <person name="Kale S.D."/>
            <person name="Song Y."/>
            <person name="King H."/>
            <person name="Zhang Q."/>
            <person name="Presley C."/>
            <person name="Deng X."/>
            <person name="Wei C.I."/>
            <person name="Xiao S."/>
        </authorList>
    </citation>
    <scope>NUCLEOTIDE SEQUENCE [LARGE SCALE GENOMIC DNA]</scope>
    <source>
        <strain evidence="4">UMSG1</strain>
    </source>
</reference>
<evidence type="ECO:0000313" key="5">
    <source>
        <dbReference type="Proteomes" id="UP000285326"/>
    </source>
</evidence>
<evidence type="ECO:0000256" key="1">
    <source>
        <dbReference type="ARBA" id="ARBA00038357"/>
    </source>
</evidence>
<comment type="similarity">
    <text evidence="1">Belongs to the cytochrome b5 family. MAPR subfamily.</text>
</comment>
<accession>A0A420IFE9</accession>
<dbReference type="GO" id="GO:0005783">
    <property type="term" value="C:endoplasmic reticulum"/>
    <property type="evidence" value="ECO:0007669"/>
    <property type="project" value="TreeGrafter"/>
</dbReference>
<evidence type="ECO:0000256" key="2">
    <source>
        <dbReference type="SAM" id="MobiDB-lite"/>
    </source>
</evidence>
<dbReference type="Proteomes" id="UP000285326">
    <property type="component" value="Unassembled WGS sequence"/>
</dbReference>
<dbReference type="Pfam" id="PF00173">
    <property type="entry name" value="Cyt-b5"/>
    <property type="match status" value="1"/>
</dbReference>
<proteinExistence type="inferred from homology"/>
<dbReference type="GO" id="GO:0020037">
    <property type="term" value="F:heme binding"/>
    <property type="evidence" value="ECO:0007669"/>
    <property type="project" value="UniProtKB-ARBA"/>
</dbReference>
<evidence type="ECO:0000313" key="4">
    <source>
        <dbReference type="EMBL" id="RKF73263.1"/>
    </source>
</evidence>
<sequence length="137" mass="15020">MASKFEPRTPVNLAPPKTDPITPAALKKANGKLSSLWQRPGLINTRAGVDSELCYVAIKGKVFDVTGNKAYLPGGSYHIFAGHDASRALALTSTKVEDVHPDWEDLDEKEKTVLDEWMTYFSKRYNIVGQIQADGAA</sequence>
<comment type="caution">
    <text evidence="4">The sequence shown here is derived from an EMBL/GenBank/DDBJ whole genome shotgun (WGS) entry which is preliminary data.</text>
</comment>
<dbReference type="SUPFAM" id="SSF55856">
    <property type="entry name" value="Cytochrome b5-like heme/steroid binding domain"/>
    <property type="match status" value="1"/>
</dbReference>
<dbReference type="PANTHER" id="PTHR10281">
    <property type="entry name" value="MEMBRANE-ASSOCIATED PROGESTERONE RECEPTOR COMPONENT-RELATED"/>
    <property type="match status" value="1"/>
</dbReference>
<dbReference type="GO" id="GO:0016020">
    <property type="term" value="C:membrane"/>
    <property type="evidence" value="ECO:0007669"/>
    <property type="project" value="TreeGrafter"/>
</dbReference>
<dbReference type="InterPro" id="IPR036400">
    <property type="entry name" value="Cyt_B5-like_heme/steroid_sf"/>
</dbReference>
<dbReference type="FunFam" id="3.10.120.10:FF:000003">
    <property type="entry name" value="membrane-associated progesterone receptor component 1"/>
    <property type="match status" value="1"/>
</dbReference>
<dbReference type="SMART" id="SM01117">
    <property type="entry name" value="Cyt-b5"/>
    <property type="match status" value="1"/>
</dbReference>
<dbReference type="InterPro" id="IPR001199">
    <property type="entry name" value="Cyt_B5-like_heme/steroid-bd"/>
</dbReference>
<feature type="domain" description="Cytochrome b5 heme-binding" evidence="3">
    <location>
        <begin position="44"/>
        <end position="132"/>
    </location>
</feature>
<dbReference type="EMBL" id="MCBS01024519">
    <property type="protein sequence ID" value="RKF73263.1"/>
    <property type="molecule type" value="Genomic_DNA"/>
</dbReference>
<dbReference type="PANTHER" id="PTHR10281:SF115">
    <property type="entry name" value="BINDING PROTEIN, PUTATIVE (AFU_ORTHOLOGUE AFUA_4G06240)-RELATED"/>
    <property type="match status" value="1"/>
</dbReference>
<organism evidence="4 5">
    <name type="scientific">Golovinomyces cichoracearum</name>
    <dbReference type="NCBI Taxonomy" id="62708"/>
    <lineage>
        <taxon>Eukaryota</taxon>
        <taxon>Fungi</taxon>
        <taxon>Dikarya</taxon>
        <taxon>Ascomycota</taxon>
        <taxon>Pezizomycotina</taxon>
        <taxon>Leotiomycetes</taxon>
        <taxon>Erysiphales</taxon>
        <taxon>Erysiphaceae</taxon>
        <taxon>Golovinomyces</taxon>
    </lineage>
</organism>
<name>A0A420IFE9_9PEZI</name>
<protein>
    <submittedName>
        <fullName evidence="4">Putative steroid-binding protein 3</fullName>
    </submittedName>
</protein>
<dbReference type="Gene3D" id="3.10.120.10">
    <property type="entry name" value="Cytochrome b5-like heme/steroid binding domain"/>
    <property type="match status" value="1"/>
</dbReference>
<dbReference type="InterPro" id="IPR050577">
    <property type="entry name" value="MAPR/NEUFC/NENF-like"/>
</dbReference>